<sequence>MSSEIELVEKEEINDEERDNNEKESAWKRWSLSTLLAAWWSACLYSTRGDMVYHNRENGSSRGVYMINPHENREPVVTNTRRRRAIIIAISVGGQNHQTRKRKKGPQGDELQETNSTHREKGAQ</sequence>
<proteinExistence type="predicted"/>
<feature type="region of interest" description="Disordered" evidence="1">
    <location>
        <begin position="92"/>
        <end position="124"/>
    </location>
</feature>
<feature type="region of interest" description="Disordered" evidence="1">
    <location>
        <begin position="1"/>
        <end position="26"/>
    </location>
</feature>
<protein>
    <submittedName>
        <fullName evidence="2">Ankyrin repeat-containing protein</fullName>
    </submittedName>
</protein>
<name>A0A699GH08_TANCI</name>
<gene>
    <name evidence="2" type="ORF">Tci_001087</name>
</gene>
<organism evidence="2">
    <name type="scientific">Tanacetum cinerariifolium</name>
    <name type="common">Dalmatian daisy</name>
    <name type="synonym">Chrysanthemum cinerariifolium</name>
    <dbReference type="NCBI Taxonomy" id="118510"/>
    <lineage>
        <taxon>Eukaryota</taxon>
        <taxon>Viridiplantae</taxon>
        <taxon>Streptophyta</taxon>
        <taxon>Embryophyta</taxon>
        <taxon>Tracheophyta</taxon>
        <taxon>Spermatophyta</taxon>
        <taxon>Magnoliopsida</taxon>
        <taxon>eudicotyledons</taxon>
        <taxon>Gunneridae</taxon>
        <taxon>Pentapetalae</taxon>
        <taxon>asterids</taxon>
        <taxon>campanulids</taxon>
        <taxon>Asterales</taxon>
        <taxon>Asteraceae</taxon>
        <taxon>Asteroideae</taxon>
        <taxon>Anthemideae</taxon>
        <taxon>Anthemidinae</taxon>
        <taxon>Tanacetum</taxon>
    </lineage>
</organism>
<evidence type="ECO:0000313" key="2">
    <source>
        <dbReference type="EMBL" id="GEU29109.1"/>
    </source>
</evidence>
<accession>A0A699GH08</accession>
<comment type="caution">
    <text evidence="2">The sequence shown here is derived from an EMBL/GenBank/DDBJ whole genome shotgun (WGS) entry which is preliminary data.</text>
</comment>
<dbReference type="AlphaFoldDB" id="A0A699GH08"/>
<dbReference type="EMBL" id="BKCJ010000044">
    <property type="protein sequence ID" value="GEU29109.1"/>
    <property type="molecule type" value="Genomic_DNA"/>
</dbReference>
<evidence type="ECO:0000256" key="1">
    <source>
        <dbReference type="SAM" id="MobiDB-lite"/>
    </source>
</evidence>
<reference evidence="2" key="1">
    <citation type="journal article" date="2019" name="Sci. Rep.">
        <title>Draft genome of Tanacetum cinerariifolium, the natural source of mosquito coil.</title>
        <authorList>
            <person name="Yamashiro T."/>
            <person name="Shiraishi A."/>
            <person name="Satake H."/>
            <person name="Nakayama K."/>
        </authorList>
    </citation>
    <scope>NUCLEOTIDE SEQUENCE</scope>
</reference>